<dbReference type="Pfam" id="PF07727">
    <property type="entry name" value="RVT_2"/>
    <property type="match status" value="1"/>
</dbReference>
<dbReference type="AlphaFoldDB" id="A0A392M1U0"/>
<reference evidence="5 6" key="1">
    <citation type="journal article" date="2018" name="Front. Plant Sci.">
        <title>Red Clover (Trifolium pratense) and Zigzag Clover (T. medium) - A Picture of Genomic Similarities and Differences.</title>
        <authorList>
            <person name="Dluhosova J."/>
            <person name="Istvanek J."/>
            <person name="Nedelnik J."/>
            <person name="Repkova J."/>
        </authorList>
    </citation>
    <scope>NUCLEOTIDE SEQUENCE [LARGE SCALE GENOMIC DNA]</scope>
    <source>
        <strain evidence="6">cv. 10/8</strain>
        <tissue evidence="5">Leaf</tissue>
    </source>
</reference>
<dbReference type="PROSITE" id="PS50994">
    <property type="entry name" value="INTEGRASE"/>
    <property type="match status" value="1"/>
</dbReference>
<evidence type="ECO:0000256" key="3">
    <source>
        <dbReference type="SAM" id="MobiDB-lite"/>
    </source>
</evidence>
<name>A0A392M1U0_9FABA</name>
<dbReference type="InterPro" id="IPR043502">
    <property type="entry name" value="DNA/RNA_pol_sf"/>
</dbReference>
<dbReference type="GO" id="GO:0015074">
    <property type="term" value="P:DNA integration"/>
    <property type="evidence" value="ECO:0007669"/>
    <property type="project" value="InterPro"/>
</dbReference>
<accession>A0A392M1U0</accession>
<protein>
    <submittedName>
        <fullName evidence="5">Retrovirus-related pol polyprotein from transposon tnt 1-94</fullName>
    </submittedName>
</protein>
<dbReference type="EMBL" id="LXQA010002036">
    <property type="protein sequence ID" value="MCH81235.1"/>
    <property type="molecule type" value="Genomic_DNA"/>
</dbReference>
<dbReference type="SUPFAM" id="SSF56672">
    <property type="entry name" value="DNA/RNA polymerases"/>
    <property type="match status" value="1"/>
</dbReference>
<organism evidence="5 6">
    <name type="scientific">Trifolium medium</name>
    <dbReference type="NCBI Taxonomy" id="97028"/>
    <lineage>
        <taxon>Eukaryota</taxon>
        <taxon>Viridiplantae</taxon>
        <taxon>Streptophyta</taxon>
        <taxon>Embryophyta</taxon>
        <taxon>Tracheophyta</taxon>
        <taxon>Spermatophyta</taxon>
        <taxon>Magnoliopsida</taxon>
        <taxon>eudicotyledons</taxon>
        <taxon>Gunneridae</taxon>
        <taxon>Pentapetalae</taxon>
        <taxon>rosids</taxon>
        <taxon>fabids</taxon>
        <taxon>Fabales</taxon>
        <taxon>Fabaceae</taxon>
        <taxon>Papilionoideae</taxon>
        <taxon>50 kb inversion clade</taxon>
        <taxon>NPAAA clade</taxon>
        <taxon>Hologalegina</taxon>
        <taxon>IRL clade</taxon>
        <taxon>Trifolieae</taxon>
        <taxon>Trifolium</taxon>
    </lineage>
</organism>
<keyword evidence="1" id="KW-0479">Metal-binding</keyword>
<keyword evidence="6" id="KW-1185">Reference proteome</keyword>
<dbReference type="GO" id="GO:0003676">
    <property type="term" value="F:nucleic acid binding"/>
    <property type="evidence" value="ECO:0007669"/>
    <property type="project" value="InterPro"/>
</dbReference>
<evidence type="ECO:0000313" key="5">
    <source>
        <dbReference type="EMBL" id="MCH81235.1"/>
    </source>
</evidence>
<dbReference type="Pfam" id="PF25597">
    <property type="entry name" value="SH3_retrovirus"/>
    <property type="match status" value="1"/>
</dbReference>
<sequence length="514" mass="59087">MTLTDDFSRKTWIYVLKDKSEAFEKFKFFKALVENESGCKIQCLRTDRGGEYTFNAFNSFCISHGIKRQLTTAYTPQQNGVSERKNRTLLNMVRSILTSRNVPKRFWPEALIWSAHILNRSPTVSVKNMTPEECWSGVKPSIAYFRIFGCIAHVHVPDNLRKKLDDKSIVCVNLGLSEESKGYKLYNPVDKKIIISKDVVFEEAKSWNWDNQQRNTGNGELVIEENTPTIIHPQINEDAIAGDDVDDHSESTEAEDDQVNHHETSSESENEEELGPRHRRLPGHLKDFVVGEQAQGEFLDDFIEQFQNFVFYSNNEDPHTYEEACKIQAWRDAMNAEIKAIEENKTWELTDLPAGTKPIGVKWIYKTKFNESGQIDKCKARLVAKGYSQKYGIDYNEVFAPVARWETIRTMLACAASNNWCVYQLDVKSAFLHGELSEDIYVEQPLGYHKGDNRKAYKLKKALYGLKQAPRAWYSKIESYFASKGFQECPAEHTLFVKADDSQNILIVNVYVDD</sequence>
<dbReference type="PANTHER" id="PTHR42648">
    <property type="entry name" value="TRANSPOSASE, PUTATIVE-RELATED"/>
    <property type="match status" value="1"/>
</dbReference>
<dbReference type="InterPro" id="IPR039537">
    <property type="entry name" value="Retrotran_Ty1/copia-like"/>
</dbReference>
<dbReference type="GO" id="GO:0016787">
    <property type="term" value="F:hydrolase activity"/>
    <property type="evidence" value="ECO:0007669"/>
    <property type="project" value="UniProtKB-KW"/>
</dbReference>
<dbReference type="Pfam" id="PF00665">
    <property type="entry name" value="rve"/>
    <property type="match status" value="1"/>
</dbReference>
<dbReference type="SUPFAM" id="SSF53098">
    <property type="entry name" value="Ribonuclease H-like"/>
    <property type="match status" value="1"/>
</dbReference>
<feature type="domain" description="Integrase catalytic" evidence="4">
    <location>
        <begin position="1"/>
        <end position="139"/>
    </location>
</feature>
<proteinExistence type="predicted"/>
<dbReference type="PANTHER" id="PTHR42648:SF18">
    <property type="entry name" value="RETROTRANSPOSON, UNCLASSIFIED-LIKE PROTEIN"/>
    <property type="match status" value="1"/>
</dbReference>
<keyword evidence="2" id="KW-0378">Hydrolase</keyword>
<evidence type="ECO:0000256" key="1">
    <source>
        <dbReference type="ARBA" id="ARBA00022723"/>
    </source>
</evidence>
<dbReference type="GO" id="GO:0046872">
    <property type="term" value="F:metal ion binding"/>
    <property type="evidence" value="ECO:0007669"/>
    <property type="project" value="UniProtKB-KW"/>
</dbReference>
<evidence type="ECO:0000259" key="4">
    <source>
        <dbReference type="PROSITE" id="PS50994"/>
    </source>
</evidence>
<dbReference type="InterPro" id="IPR057670">
    <property type="entry name" value="SH3_retrovirus"/>
</dbReference>
<dbReference type="Gene3D" id="3.30.420.10">
    <property type="entry name" value="Ribonuclease H-like superfamily/Ribonuclease H"/>
    <property type="match status" value="1"/>
</dbReference>
<dbReference type="Proteomes" id="UP000265520">
    <property type="component" value="Unassembled WGS sequence"/>
</dbReference>
<feature type="region of interest" description="Disordered" evidence="3">
    <location>
        <begin position="241"/>
        <end position="279"/>
    </location>
</feature>
<gene>
    <name evidence="5" type="ORF">A2U01_0002019</name>
</gene>
<dbReference type="InterPro" id="IPR012337">
    <property type="entry name" value="RNaseH-like_sf"/>
</dbReference>
<comment type="caution">
    <text evidence="5">The sequence shown here is derived from an EMBL/GenBank/DDBJ whole genome shotgun (WGS) entry which is preliminary data.</text>
</comment>
<evidence type="ECO:0000313" key="6">
    <source>
        <dbReference type="Proteomes" id="UP000265520"/>
    </source>
</evidence>
<evidence type="ECO:0000256" key="2">
    <source>
        <dbReference type="ARBA" id="ARBA00022801"/>
    </source>
</evidence>
<feature type="compositionally biased region" description="Acidic residues" evidence="3">
    <location>
        <begin position="241"/>
        <end position="257"/>
    </location>
</feature>
<dbReference type="InterPro" id="IPR036397">
    <property type="entry name" value="RNaseH_sf"/>
</dbReference>
<dbReference type="InterPro" id="IPR013103">
    <property type="entry name" value="RVT_2"/>
</dbReference>
<dbReference type="InterPro" id="IPR001584">
    <property type="entry name" value="Integrase_cat-core"/>
</dbReference>